<dbReference type="Proteomes" id="UP001549366">
    <property type="component" value="Unassembled WGS sequence"/>
</dbReference>
<dbReference type="EMBL" id="JBEWTB010000002">
    <property type="protein sequence ID" value="MET4756348.1"/>
    <property type="molecule type" value="Genomic_DNA"/>
</dbReference>
<evidence type="ECO:0000256" key="1">
    <source>
        <dbReference type="ARBA" id="ARBA00009477"/>
    </source>
</evidence>
<keyword evidence="7" id="KW-1185">Reference proteome</keyword>
<sequence length="422" mass="47062">MGLSIANSKKWAKIIAPCIVLIMGVAAASYYLESKPRIRSRQGQPVARLVQVQTIESGSQQPWITGNGQVVAKREVDLRSQQRGTVVSLPDTFIPGGFVHKGEVLLQIDPRDHLLQIEQSQAGLAKARATLEEERGRHRVAQLEYDLSGKELPDDEVGLVLRQPQLADAEANLKRAQAALSKARIDYERTRIEAPFDAQITARHISIGSMARDNMSLFELVATDAFWVEVSLPTQYLPWLKFPSNNQHETEDGHCTGSVVRIRNVADWQEHVYREGCVISLLPELNSRVRTATVLVEIKDPLALLPENRGKPQVLVNEFLQADILGKQVDNVVSLPRRLLQNGNRVWLMNTENKLESREVTLSYRGRDHVLVDGGLVAGEKLVTSAIPGAVEGIALRTEPRRRRRDMVAQQEPSEAADKESL</sequence>
<organism evidence="6 7">
    <name type="scientific">Endozoicomonas lisbonensis</name>
    <dbReference type="NCBI Taxonomy" id="3120522"/>
    <lineage>
        <taxon>Bacteria</taxon>
        <taxon>Pseudomonadati</taxon>
        <taxon>Pseudomonadota</taxon>
        <taxon>Gammaproteobacteria</taxon>
        <taxon>Oceanospirillales</taxon>
        <taxon>Endozoicomonadaceae</taxon>
        <taxon>Endozoicomonas</taxon>
    </lineage>
</organism>
<dbReference type="InterPro" id="IPR006143">
    <property type="entry name" value="RND_pump_MFP"/>
</dbReference>
<gene>
    <name evidence="6" type="ORF">V5J35_001540</name>
</gene>
<evidence type="ECO:0000256" key="2">
    <source>
        <dbReference type="SAM" id="Coils"/>
    </source>
</evidence>
<dbReference type="Gene3D" id="1.10.287.470">
    <property type="entry name" value="Helix hairpin bin"/>
    <property type="match status" value="1"/>
</dbReference>
<keyword evidence="2" id="KW-0175">Coiled coil</keyword>
<reference evidence="6 7" key="1">
    <citation type="submission" date="2024-06" db="EMBL/GenBank/DDBJ databases">
        <title>Genomic Encyclopedia of Type Strains, Phase V (KMG-V): Genome sequencing to study the core and pangenomes of soil and plant-associated prokaryotes.</title>
        <authorList>
            <person name="Whitman W."/>
        </authorList>
    </citation>
    <scope>NUCLEOTIDE SEQUENCE [LARGE SCALE GENOMIC DNA]</scope>
    <source>
        <strain evidence="6 7">NE40</strain>
    </source>
</reference>
<keyword evidence="4" id="KW-1133">Transmembrane helix</keyword>
<dbReference type="SUPFAM" id="SSF111369">
    <property type="entry name" value="HlyD-like secretion proteins"/>
    <property type="match status" value="1"/>
</dbReference>
<protein>
    <submittedName>
        <fullName evidence="6">RND family efflux transporter MFP subunit</fullName>
    </submittedName>
</protein>
<evidence type="ECO:0000313" key="6">
    <source>
        <dbReference type="EMBL" id="MET4756348.1"/>
    </source>
</evidence>
<keyword evidence="4" id="KW-0812">Transmembrane</keyword>
<dbReference type="Gene3D" id="2.40.50.100">
    <property type="match status" value="1"/>
</dbReference>
<feature type="domain" description="Multidrug resistance protein MdtA-like C-terminal permuted SH3" evidence="5">
    <location>
        <begin position="342"/>
        <end position="387"/>
    </location>
</feature>
<name>A0ABV2SF10_9GAMM</name>
<dbReference type="NCBIfam" id="TIGR01730">
    <property type="entry name" value="RND_mfp"/>
    <property type="match status" value="1"/>
</dbReference>
<dbReference type="PANTHER" id="PTHR30469">
    <property type="entry name" value="MULTIDRUG RESISTANCE PROTEIN MDTA"/>
    <property type="match status" value="1"/>
</dbReference>
<proteinExistence type="inferred from homology"/>
<dbReference type="Gene3D" id="2.40.420.20">
    <property type="match status" value="1"/>
</dbReference>
<feature type="region of interest" description="Disordered" evidence="3">
    <location>
        <begin position="402"/>
        <end position="422"/>
    </location>
</feature>
<comment type="caution">
    <text evidence="6">The sequence shown here is derived from an EMBL/GenBank/DDBJ whole genome shotgun (WGS) entry which is preliminary data.</text>
</comment>
<keyword evidence="4" id="KW-0472">Membrane</keyword>
<evidence type="ECO:0000256" key="3">
    <source>
        <dbReference type="SAM" id="MobiDB-lite"/>
    </source>
</evidence>
<feature type="transmembrane region" description="Helical" evidence="4">
    <location>
        <begin position="12"/>
        <end position="32"/>
    </location>
</feature>
<evidence type="ECO:0000256" key="4">
    <source>
        <dbReference type="SAM" id="Phobius"/>
    </source>
</evidence>
<dbReference type="Pfam" id="PF25967">
    <property type="entry name" value="RND-MFP_C"/>
    <property type="match status" value="1"/>
</dbReference>
<evidence type="ECO:0000313" key="7">
    <source>
        <dbReference type="Proteomes" id="UP001549366"/>
    </source>
</evidence>
<dbReference type="Gene3D" id="2.40.30.170">
    <property type="match status" value="1"/>
</dbReference>
<dbReference type="RefSeq" id="WP_354010695.1">
    <property type="nucleotide sequence ID" value="NZ_JBEWTA010000001.1"/>
</dbReference>
<feature type="coiled-coil region" evidence="2">
    <location>
        <begin position="166"/>
        <end position="193"/>
    </location>
</feature>
<dbReference type="InterPro" id="IPR058627">
    <property type="entry name" value="MdtA-like_C"/>
</dbReference>
<accession>A0ABV2SF10</accession>
<evidence type="ECO:0000259" key="5">
    <source>
        <dbReference type="Pfam" id="PF25967"/>
    </source>
</evidence>
<comment type="similarity">
    <text evidence="1">Belongs to the membrane fusion protein (MFP) (TC 8.A.1) family.</text>
</comment>